<organism evidence="4 5">
    <name type="scientific">Sporothrix brasiliensis 5110</name>
    <dbReference type="NCBI Taxonomy" id="1398154"/>
    <lineage>
        <taxon>Eukaryota</taxon>
        <taxon>Fungi</taxon>
        <taxon>Dikarya</taxon>
        <taxon>Ascomycota</taxon>
        <taxon>Pezizomycotina</taxon>
        <taxon>Sordariomycetes</taxon>
        <taxon>Sordariomycetidae</taxon>
        <taxon>Ophiostomatales</taxon>
        <taxon>Ophiostomataceae</taxon>
        <taxon>Sporothrix</taxon>
    </lineage>
</organism>
<feature type="domain" description="CsbD-like" evidence="3">
    <location>
        <begin position="79"/>
        <end position="129"/>
    </location>
</feature>
<dbReference type="InterPro" id="IPR008462">
    <property type="entry name" value="CsbD"/>
</dbReference>
<gene>
    <name evidence="4" type="ORF">SPBR_07904</name>
</gene>
<dbReference type="SUPFAM" id="SSF69047">
    <property type="entry name" value="Hypothetical protein YjbJ"/>
    <property type="match status" value="1"/>
</dbReference>
<feature type="compositionally biased region" description="Basic and acidic residues" evidence="2">
    <location>
        <begin position="42"/>
        <end position="55"/>
    </location>
</feature>
<protein>
    <submittedName>
        <fullName evidence="4">Mismatched base pair and cruciform DNA recognition protein</fullName>
    </submittedName>
</protein>
<dbReference type="PANTHER" id="PTHR40460">
    <property type="entry name" value="CHROMOSOME 1, WHOLE GENOME SHOTGUN SEQUENCE"/>
    <property type="match status" value="1"/>
</dbReference>
<feature type="compositionally biased region" description="Basic and acidic residues" evidence="2">
    <location>
        <begin position="171"/>
        <end position="187"/>
    </location>
</feature>
<dbReference type="HOGENOM" id="CLU_105959_0_0_1"/>
<dbReference type="PANTHER" id="PTHR40460:SF1">
    <property type="entry name" value="CSBD-LIKE DOMAIN-CONTAINING PROTEIN"/>
    <property type="match status" value="1"/>
</dbReference>
<dbReference type="InterPro" id="IPR036629">
    <property type="entry name" value="YjbJ_sf"/>
</dbReference>
<dbReference type="Pfam" id="PF05532">
    <property type="entry name" value="CsbD"/>
    <property type="match status" value="1"/>
</dbReference>
<evidence type="ECO:0000313" key="5">
    <source>
        <dbReference type="Proteomes" id="UP000031575"/>
    </source>
</evidence>
<reference evidence="4 5" key="1">
    <citation type="journal article" date="2014" name="BMC Genomics">
        <title>Comparative genomics of the major fungal agents of human and animal Sporotrichosis: Sporothrix schenckii and Sporothrix brasiliensis.</title>
        <authorList>
            <person name="Teixeira M.M."/>
            <person name="de Almeida L.G."/>
            <person name="Kubitschek-Barreira P."/>
            <person name="Alves F.L."/>
            <person name="Kioshima E.S."/>
            <person name="Abadio A.K."/>
            <person name="Fernandes L."/>
            <person name="Derengowski L.S."/>
            <person name="Ferreira K.S."/>
            <person name="Souza R.C."/>
            <person name="Ruiz J.C."/>
            <person name="de Andrade N.C."/>
            <person name="Paes H.C."/>
            <person name="Nicola A.M."/>
            <person name="Albuquerque P."/>
            <person name="Gerber A.L."/>
            <person name="Martins V.P."/>
            <person name="Peconick L.D."/>
            <person name="Neto A.V."/>
            <person name="Chaucanez C.B."/>
            <person name="Silva P.A."/>
            <person name="Cunha O.L."/>
            <person name="de Oliveira F.F."/>
            <person name="dos Santos T.C."/>
            <person name="Barros A.L."/>
            <person name="Soares M.A."/>
            <person name="de Oliveira L.M."/>
            <person name="Marini M.M."/>
            <person name="Villalobos-Duno H."/>
            <person name="Cunha M.M."/>
            <person name="de Hoog S."/>
            <person name="da Silveira J.F."/>
            <person name="Henrissat B."/>
            <person name="Nino-Vega G.A."/>
            <person name="Cisalpino P.S."/>
            <person name="Mora-Montes H.M."/>
            <person name="Almeida S.R."/>
            <person name="Stajich J.E."/>
            <person name="Lopes-Bezerra L.M."/>
            <person name="Vasconcelos A.T."/>
            <person name="Felipe M.S."/>
        </authorList>
    </citation>
    <scope>NUCLEOTIDE SEQUENCE [LARGE SCALE GENOMIC DNA]</scope>
    <source>
        <strain evidence="4 5">5110</strain>
    </source>
</reference>
<dbReference type="Proteomes" id="UP000031575">
    <property type="component" value="Unassembled WGS sequence"/>
</dbReference>
<evidence type="ECO:0000256" key="1">
    <source>
        <dbReference type="ARBA" id="ARBA00009129"/>
    </source>
</evidence>
<dbReference type="VEuPathDB" id="FungiDB:SPBR_07904"/>
<feature type="region of interest" description="Disordered" evidence="2">
    <location>
        <begin position="32"/>
        <end position="187"/>
    </location>
</feature>
<proteinExistence type="inferred from homology"/>
<dbReference type="OrthoDB" id="5309565at2759"/>
<name>A0A0C2FBW4_9PEZI</name>
<comment type="similarity">
    <text evidence="1">Belongs to the UPF0337 (CsbD) family.</text>
</comment>
<accession>A0A0C2FBW4</accession>
<keyword evidence="5" id="KW-1185">Reference proteome</keyword>
<feature type="compositionally biased region" description="Basic and acidic residues" evidence="2">
    <location>
        <begin position="108"/>
        <end position="121"/>
    </location>
</feature>
<evidence type="ECO:0000313" key="4">
    <source>
        <dbReference type="EMBL" id="KIH88568.1"/>
    </source>
</evidence>
<dbReference type="EMBL" id="AWTV01000009">
    <property type="protein sequence ID" value="KIH88568.1"/>
    <property type="molecule type" value="Genomic_DNA"/>
</dbReference>
<sequence length="187" mass="19171">MSSSNTNNNGPSTVQSYIDSAVGTVQSAIGNLTGSAGQENAGDAKKEGAKAEYDASHATVKGPGFTASSAGAVTRDDPDRATGSWNQTIGSAKEAIGGLVGSESLKSAGREQNRSGQEQEARGQVNDFVSGAADRVKGTIGGGVANLTGNTGAEAEYQRQHDVGKTQQRGAEVDIQKQSEAERARRE</sequence>
<dbReference type="RefSeq" id="XP_040616578.1">
    <property type="nucleotide sequence ID" value="XM_040766158.1"/>
</dbReference>
<dbReference type="AlphaFoldDB" id="A0A0C2FBW4"/>
<dbReference type="GeneID" id="63681079"/>
<evidence type="ECO:0000259" key="3">
    <source>
        <dbReference type="Pfam" id="PF05532"/>
    </source>
</evidence>
<evidence type="ECO:0000256" key="2">
    <source>
        <dbReference type="SAM" id="MobiDB-lite"/>
    </source>
</evidence>
<comment type="caution">
    <text evidence="4">The sequence shown here is derived from an EMBL/GenBank/DDBJ whole genome shotgun (WGS) entry which is preliminary data.</text>
</comment>